<dbReference type="CDD" id="cd13399">
    <property type="entry name" value="Slt35-like"/>
    <property type="match status" value="1"/>
</dbReference>
<dbReference type="InterPro" id="IPR031304">
    <property type="entry name" value="SLT_2"/>
</dbReference>
<name>A0A506USU0_9PROT</name>
<keyword evidence="3" id="KW-1185">Reference proteome</keyword>
<dbReference type="EMBL" id="SORZ01000001">
    <property type="protein sequence ID" value="TPW36163.1"/>
    <property type="molecule type" value="Genomic_DNA"/>
</dbReference>
<dbReference type="GO" id="GO:0009253">
    <property type="term" value="P:peptidoglycan catabolic process"/>
    <property type="evidence" value="ECO:0007669"/>
    <property type="project" value="TreeGrafter"/>
</dbReference>
<dbReference type="Gene3D" id="1.10.8.350">
    <property type="entry name" value="Bacterial muramidase"/>
    <property type="match status" value="1"/>
</dbReference>
<reference evidence="2 3" key="1">
    <citation type="submission" date="2019-03" db="EMBL/GenBank/DDBJ databases">
        <title>The complete genome sequence of Neokomagataea sp. Jb2 NBRC113641.</title>
        <authorList>
            <person name="Chua K.-O."/>
            <person name="Chan K.-G."/>
            <person name="See-Too W.-S."/>
        </authorList>
    </citation>
    <scope>NUCLEOTIDE SEQUENCE [LARGE SCALE GENOMIC DNA]</scope>
    <source>
        <strain evidence="2 3">Jb2</strain>
    </source>
</reference>
<dbReference type="Gene3D" id="1.10.530.10">
    <property type="match status" value="1"/>
</dbReference>
<dbReference type="InterPro" id="IPR043426">
    <property type="entry name" value="MltB-like"/>
</dbReference>
<dbReference type="Pfam" id="PF13406">
    <property type="entry name" value="SLT_2"/>
    <property type="match status" value="1"/>
</dbReference>
<evidence type="ECO:0000313" key="3">
    <source>
        <dbReference type="Proteomes" id="UP000315037"/>
    </source>
</evidence>
<sequence length="315" mass="33731">MTRPPAASESYRQFLEGVRSQALAEGLSATAVTEALAMAPAPNQAVLARDRHQPEFTMTWAQYRSRVLKPARLQQGAQVFQNVRGTLTPLAQRYGAADGVVMGIWGLESGFGVTLGKFNVIDALATLAYDGRRAKFFRSELLKALRIVSDGEAAPSTMLGSYAGAMGQPQFMPSAYLQYAVDVDGDGKPNIWTSKPDVFASIANYLGRRHWIQGQGWGTEVSVPQGSEAEALGAKGSRQSAVRSVSSWEALGVRPVDGGSFTQPDLQARLLEPDGPGGQAFLVFHNFNVIRAYNPSDYYALAVGLLGDACTGVPA</sequence>
<dbReference type="AlphaFoldDB" id="A0A506USU0"/>
<gene>
    <name evidence="2" type="ORF">E3202_01895</name>
</gene>
<dbReference type="InterPro" id="IPR023346">
    <property type="entry name" value="Lysozyme-like_dom_sf"/>
</dbReference>
<dbReference type="SUPFAM" id="SSF53955">
    <property type="entry name" value="Lysozyme-like"/>
    <property type="match status" value="1"/>
</dbReference>
<organism evidence="2 3">
    <name type="scientific">Oecophyllibacter saccharovorans</name>
    <dbReference type="NCBI Taxonomy" id="2558360"/>
    <lineage>
        <taxon>Bacteria</taxon>
        <taxon>Pseudomonadati</taxon>
        <taxon>Pseudomonadota</taxon>
        <taxon>Alphaproteobacteria</taxon>
        <taxon>Acetobacterales</taxon>
        <taxon>Acetobacteraceae</taxon>
        <taxon>Oecophyllibacter</taxon>
    </lineage>
</organism>
<dbReference type="FunFam" id="1.10.8.350:FF:000001">
    <property type="entry name" value="Lytic murein transglycosylase B"/>
    <property type="match status" value="1"/>
</dbReference>
<proteinExistence type="predicted"/>
<protein>
    <submittedName>
        <fullName evidence="2">Lytic murein transglycosylase</fullName>
    </submittedName>
</protein>
<dbReference type="NCBIfam" id="TIGR02283">
    <property type="entry name" value="MltB_2"/>
    <property type="match status" value="1"/>
</dbReference>
<dbReference type="InterPro" id="IPR011970">
    <property type="entry name" value="MltB_2"/>
</dbReference>
<comment type="caution">
    <text evidence="2">The sequence shown here is derived from an EMBL/GenBank/DDBJ whole genome shotgun (WGS) entry which is preliminary data.</text>
</comment>
<evidence type="ECO:0000313" key="2">
    <source>
        <dbReference type="EMBL" id="TPW36163.1"/>
    </source>
</evidence>
<dbReference type="GO" id="GO:0008933">
    <property type="term" value="F:peptidoglycan lytic transglycosylase activity"/>
    <property type="evidence" value="ECO:0007669"/>
    <property type="project" value="TreeGrafter"/>
</dbReference>
<feature type="domain" description="Transglycosylase SLT" evidence="1">
    <location>
        <begin position="12"/>
        <end position="308"/>
    </location>
</feature>
<evidence type="ECO:0000259" key="1">
    <source>
        <dbReference type="Pfam" id="PF13406"/>
    </source>
</evidence>
<dbReference type="Proteomes" id="UP000315037">
    <property type="component" value="Unassembled WGS sequence"/>
</dbReference>
<dbReference type="PANTHER" id="PTHR30163:SF8">
    <property type="entry name" value="LYTIC MUREIN TRANSGLYCOSYLASE"/>
    <property type="match status" value="1"/>
</dbReference>
<accession>A0A506USU0</accession>
<dbReference type="PANTHER" id="PTHR30163">
    <property type="entry name" value="MEMBRANE-BOUND LYTIC MUREIN TRANSGLYCOSYLASE B"/>
    <property type="match status" value="1"/>
</dbReference>